<comment type="caution">
    <text evidence="2">The sequence shown here is derived from an EMBL/GenBank/DDBJ whole genome shotgun (WGS) entry which is preliminary data.</text>
</comment>
<evidence type="ECO:0000313" key="3">
    <source>
        <dbReference type="Proteomes" id="UP000257136"/>
    </source>
</evidence>
<dbReference type="Proteomes" id="UP000257136">
    <property type="component" value="Unassembled WGS sequence"/>
</dbReference>
<dbReference type="InterPro" id="IPR025665">
    <property type="entry name" value="Beta-barrel_OMP_2"/>
</dbReference>
<dbReference type="EMBL" id="QUNI01000019">
    <property type="protein sequence ID" value="REG90730.1"/>
    <property type="molecule type" value="Genomic_DNA"/>
</dbReference>
<name>A0A3E0DZE5_9FLAO</name>
<reference evidence="2 3" key="1">
    <citation type="submission" date="2018-08" db="EMBL/GenBank/DDBJ databases">
        <title>Genomic Encyclopedia of Archaeal and Bacterial Type Strains, Phase II (KMG-II): from individual species to whole genera.</title>
        <authorList>
            <person name="Goeker M."/>
        </authorList>
    </citation>
    <scope>NUCLEOTIDE SEQUENCE [LARGE SCALE GENOMIC DNA]</scope>
    <source>
        <strain evidence="2 3">DSM 100880</strain>
    </source>
</reference>
<proteinExistence type="predicted"/>
<evidence type="ECO:0000313" key="2">
    <source>
        <dbReference type="EMBL" id="REG90730.1"/>
    </source>
</evidence>
<dbReference type="AlphaFoldDB" id="A0A3E0DZE5"/>
<accession>A0A3E0DZE5</accession>
<organism evidence="2 3">
    <name type="scientific">Flavobacterium aquicola</name>
    <dbReference type="NCBI Taxonomy" id="1682742"/>
    <lineage>
        <taxon>Bacteria</taxon>
        <taxon>Pseudomonadati</taxon>
        <taxon>Bacteroidota</taxon>
        <taxon>Flavobacteriia</taxon>
        <taxon>Flavobacteriales</taxon>
        <taxon>Flavobacteriaceae</taxon>
        <taxon>Flavobacterium</taxon>
    </lineage>
</organism>
<gene>
    <name evidence="2" type="ORF">C8P67_1192</name>
</gene>
<feature type="domain" description="Outer membrane protein beta-barrel" evidence="1">
    <location>
        <begin position="18"/>
        <end position="209"/>
    </location>
</feature>
<sequence length="234" mass="27052">MRLFLGCFLFLLVFKGFSQEKTFSIDTLYVKIDSLYREDQFYAGLNYNSIVKKPEGLSQEKISFGFSAGFLRDFPLNKKRTFAIAPGIGFTFNNYLHNMAITGTSNSPVYSIIESDVDFDKNRFEQFRVELPLEFRWRTSTPESYQFFRLYGGFKVSYLLYDKSVFDDGVQKIVIKGNKDFEELLYGVYISMGYSAFNLQVYYGLNSFFKSTAQIDSVPLSMNTLSLGVVFYIL</sequence>
<dbReference type="Pfam" id="PF13568">
    <property type="entry name" value="OMP_b-brl_2"/>
    <property type="match status" value="1"/>
</dbReference>
<protein>
    <recommendedName>
        <fullName evidence="1">Outer membrane protein beta-barrel domain-containing protein</fullName>
    </recommendedName>
</protein>
<keyword evidence="3" id="KW-1185">Reference proteome</keyword>
<evidence type="ECO:0000259" key="1">
    <source>
        <dbReference type="Pfam" id="PF13568"/>
    </source>
</evidence>